<feature type="region of interest" description="Disordered" evidence="1">
    <location>
        <begin position="1"/>
        <end position="52"/>
    </location>
</feature>
<dbReference type="Proteomes" id="UP001307849">
    <property type="component" value="Unassembled WGS sequence"/>
</dbReference>
<evidence type="ECO:0000256" key="1">
    <source>
        <dbReference type="SAM" id="MobiDB-lite"/>
    </source>
</evidence>
<evidence type="ECO:0000313" key="3">
    <source>
        <dbReference type="Proteomes" id="UP001307849"/>
    </source>
</evidence>
<protein>
    <submittedName>
        <fullName evidence="2">Uncharacterized protein</fullName>
    </submittedName>
</protein>
<name>A0AAN8NLG9_9PEZI</name>
<evidence type="ECO:0000313" key="2">
    <source>
        <dbReference type="EMBL" id="KAK6520180.1"/>
    </source>
</evidence>
<dbReference type="AlphaFoldDB" id="A0AAN8NLG9"/>
<organism evidence="2 3">
    <name type="scientific">Arthrobotrys conoides</name>
    <dbReference type="NCBI Taxonomy" id="74498"/>
    <lineage>
        <taxon>Eukaryota</taxon>
        <taxon>Fungi</taxon>
        <taxon>Dikarya</taxon>
        <taxon>Ascomycota</taxon>
        <taxon>Pezizomycotina</taxon>
        <taxon>Orbiliomycetes</taxon>
        <taxon>Orbiliales</taxon>
        <taxon>Orbiliaceae</taxon>
        <taxon>Arthrobotrys</taxon>
    </lineage>
</organism>
<proteinExistence type="predicted"/>
<sequence length="243" mass="26423">MESSRDIQLSPPSSPSSSSSSSSSSSPSSPNNGHQPSSSSAPPAKKRKREYNSTKRVLAYTNLNKPAYQAVKEAAVDSLLLHLKYHESEKEVWLRDIPKPENRVKGGRPYYWAVSGEMTPTEDEGWKATIGKGSSGPSQTGSRWGTENLRILEGMIKSGCVRPFYLEDGKSVCNVVAQGGSVLGLGWGLMGDHEDPSTYDKEKYASKGITLLRELPDAADRVVPGLLEGPGDETPKSRKKNRE</sequence>
<feature type="compositionally biased region" description="Low complexity" evidence="1">
    <location>
        <begin position="15"/>
        <end position="43"/>
    </location>
</feature>
<dbReference type="EMBL" id="JAVHJM010000001">
    <property type="protein sequence ID" value="KAK6520180.1"/>
    <property type="molecule type" value="Genomic_DNA"/>
</dbReference>
<feature type="region of interest" description="Disordered" evidence="1">
    <location>
        <begin position="220"/>
        <end position="243"/>
    </location>
</feature>
<gene>
    <name evidence="2" type="ORF">TWF506_000463</name>
</gene>
<reference evidence="2 3" key="1">
    <citation type="submission" date="2019-10" db="EMBL/GenBank/DDBJ databases">
        <authorList>
            <person name="Palmer J.M."/>
        </authorList>
    </citation>
    <scope>NUCLEOTIDE SEQUENCE [LARGE SCALE GENOMIC DNA]</scope>
    <source>
        <strain evidence="2 3">TWF506</strain>
    </source>
</reference>
<accession>A0AAN8NLG9</accession>
<keyword evidence="3" id="KW-1185">Reference proteome</keyword>
<comment type="caution">
    <text evidence="2">The sequence shown here is derived from an EMBL/GenBank/DDBJ whole genome shotgun (WGS) entry which is preliminary data.</text>
</comment>